<dbReference type="SUPFAM" id="SSF116734">
    <property type="entry name" value="DNA methylase specificity domain"/>
    <property type="match status" value="2"/>
</dbReference>
<dbReference type="InterPro" id="IPR000055">
    <property type="entry name" value="Restrct_endonuc_typeI_TRD"/>
</dbReference>
<dbReference type="AlphaFoldDB" id="A0A0E2AWC2"/>
<proteinExistence type="inferred from homology"/>
<dbReference type="PANTHER" id="PTHR30408:SF13">
    <property type="entry name" value="TYPE I RESTRICTION ENZYME HINDI SPECIFICITY SUBUNIT"/>
    <property type="match status" value="1"/>
</dbReference>
<keyword evidence="3" id="KW-0238">DNA-binding</keyword>
<dbReference type="Pfam" id="PF01420">
    <property type="entry name" value="Methylase_S"/>
    <property type="match status" value="2"/>
</dbReference>
<dbReference type="InterPro" id="IPR052021">
    <property type="entry name" value="Type-I_RS_S_subunit"/>
</dbReference>
<feature type="domain" description="Type I restriction modification DNA specificity" evidence="4">
    <location>
        <begin position="59"/>
        <end position="187"/>
    </location>
</feature>
<evidence type="ECO:0000256" key="3">
    <source>
        <dbReference type="ARBA" id="ARBA00023125"/>
    </source>
</evidence>
<evidence type="ECO:0000313" key="5">
    <source>
        <dbReference type="EMBL" id="EIY99864.1"/>
    </source>
</evidence>
<comment type="similarity">
    <text evidence="1">Belongs to the type-I restriction system S methylase family.</text>
</comment>
<evidence type="ECO:0000256" key="1">
    <source>
        <dbReference type="ARBA" id="ARBA00010923"/>
    </source>
</evidence>
<dbReference type="PANTHER" id="PTHR30408">
    <property type="entry name" value="TYPE-1 RESTRICTION ENZYME ECOKI SPECIFICITY PROTEIN"/>
    <property type="match status" value="1"/>
</dbReference>
<dbReference type="PATRIC" id="fig|997883.3.peg.1235"/>
<comment type="caution">
    <text evidence="5">The sequence shown here is derived from an EMBL/GenBank/DDBJ whole genome shotgun (WGS) entry which is preliminary data.</text>
</comment>
<dbReference type="GO" id="GO:0003677">
    <property type="term" value="F:DNA binding"/>
    <property type="evidence" value="ECO:0007669"/>
    <property type="project" value="UniProtKB-KW"/>
</dbReference>
<protein>
    <recommendedName>
        <fullName evidence="4">Type I restriction modification DNA specificity domain-containing protein</fullName>
    </recommendedName>
</protein>
<organism evidence="5 6">
    <name type="scientific">Bacteroides fragilis CL07T12C05</name>
    <dbReference type="NCBI Taxonomy" id="997883"/>
    <lineage>
        <taxon>Bacteria</taxon>
        <taxon>Pseudomonadati</taxon>
        <taxon>Bacteroidota</taxon>
        <taxon>Bacteroidia</taxon>
        <taxon>Bacteroidales</taxon>
        <taxon>Bacteroidaceae</taxon>
        <taxon>Bacteroides</taxon>
    </lineage>
</organism>
<evidence type="ECO:0000313" key="6">
    <source>
        <dbReference type="Proteomes" id="UP000003879"/>
    </source>
</evidence>
<feature type="domain" description="Type I restriction modification DNA specificity" evidence="4">
    <location>
        <begin position="229"/>
        <end position="396"/>
    </location>
</feature>
<reference evidence="5 6" key="1">
    <citation type="submission" date="2012-02" db="EMBL/GenBank/DDBJ databases">
        <title>The Genome Sequence of Bacteroides fragilis CL07T12C05.</title>
        <authorList>
            <consortium name="The Broad Institute Genome Sequencing Platform"/>
            <person name="Earl A."/>
            <person name="Ward D."/>
            <person name="Feldgarden M."/>
            <person name="Gevers D."/>
            <person name="Zitomersky N.L."/>
            <person name="Coyne M.J."/>
            <person name="Comstock L.E."/>
            <person name="Young S.K."/>
            <person name="Zeng Q."/>
            <person name="Gargeya S."/>
            <person name="Fitzgerald M."/>
            <person name="Haas B."/>
            <person name="Abouelleil A."/>
            <person name="Alvarado L."/>
            <person name="Arachchi H.M."/>
            <person name="Berlin A."/>
            <person name="Chapman S.B."/>
            <person name="Gearin G."/>
            <person name="Goldberg J."/>
            <person name="Griggs A."/>
            <person name="Gujja S."/>
            <person name="Hansen M."/>
            <person name="Heiman D."/>
            <person name="Howarth C."/>
            <person name="Larimer J."/>
            <person name="Lui A."/>
            <person name="MacDonald P.J.P."/>
            <person name="McCowen C."/>
            <person name="Montmayeur A."/>
            <person name="Murphy C."/>
            <person name="Neiman D."/>
            <person name="Pearson M."/>
            <person name="Priest M."/>
            <person name="Roberts A."/>
            <person name="Saif S."/>
            <person name="Shea T."/>
            <person name="Sisk P."/>
            <person name="Stolte C."/>
            <person name="Sykes S."/>
            <person name="Wortman J."/>
            <person name="Nusbaum C."/>
            <person name="Birren B."/>
        </authorList>
    </citation>
    <scope>NUCLEOTIDE SEQUENCE [LARGE SCALE GENOMIC DNA]</scope>
    <source>
        <strain evidence="5 6">CL07T12C05</strain>
    </source>
</reference>
<gene>
    <name evidence="5" type="ORF">HMPREF1056_01165</name>
</gene>
<dbReference type="InterPro" id="IPR044946">
    <property type="entry name" value="Restrct_endonuc_typeI_TRD_sf"/>
</dbReference>
<accession>A0A0E2AWC2</accession>
<dbReference type="Proteomes" id="UP000003879">
    <property type="component" value="Unassembled WGS sequence"/>
</dbReference>
<dbReference type="RefSeq" id="WP_005799511.1">
    <property type="nucleotide sequence ID" value="NZ_JH724215.1"/>
</dbReference>
<dbReference type="GO" id="GO:0009307">
    <property type="term" value="P:DNA restriction-modification system"/>
    <property type="evidence" value="ECO:0007669"/>
    <property type="project" value="UniProtKB-KW"/>
</dbReference>
<dbReference type="EMBL" id="AGXN01000005">
    <property type="protein sequence ID" value="EIY99864.1"/>
    <property type="molecule type" value="Genomic_DNA"/>
</dbReference>
<keyword evidence="2" id="KW-0680">Restriction system</keyword>
<dbReference type="Gene3D" id="3.90.220.20">
    <property type="entry name" value="DNA methylase specificity domains"/>
    <property type="match status" value="2"/>
</dbReference>
<sequence>MKLIDIIEVFIAGDWGEETYSKETPCAVTCVRGADIIPISEYDFSAIPVRYINQQAYARKCLQVGDIIIEKSGGSPTQSTGRVSLVSQELLDHAGAVICSNFCTAFRVKKGWIPLYVYYYLQFIYNLGAFFNFEGKTSGIKNLQLDAAFAAIPIEDISESIQNNIVAILQGLERKIAINRQINQNLEAMAKQLYDYWFVQFDFPNEEGKPYKSSGGKMVWNEKLKREIPEGWDISLIKDIATTYSGGTPKSTNIEYYDNGEIAWINSGELNSPIITKTTNYITKCGLENSSAKLYPSNSILVAMYGATAGKVSLLTFEACSNQAVCGVIPTIENMLYYVYFHISSLYSHFITLSTGSARDNISQDTIKNILLPIPTRNILKLFDEKIGSIYQTIVNNYQQIDSLTKQRDELLPLLMNGQVSVNSDLSHN</sequence>
<evidence type="ECO:0000259" key="4">
    <source>
        <dbReference type="Pfam" id="PF01420"/>
    </source>
</evidence>
<dbReference type="HOGENOM" id="CLU_021095_2_1_10"/>
<name>A0A0E2AWC2_BACFG</name>
<evidence type="ECO:0000256" key="2">
    <source>
        <dbReference type="ARBA" id="ARBA00022747"/>
    </source>
</evidence>